<accession>A0ABW2PTF4</accession>
<reference evidence="2" key="1">
    <citation type="journal article" date="2019" name="Int. J. Syst. Evol. Microbiol.">
        <title>The Global Catalogue of Microorganisms (GCM) 10K type strain sequencing project: providing services to taxonomists for standard genome sequencing and annotation.</title>
        <authorList>
            <consortium name="The Broad Institute Genomics Platform"/>
            <consortium name="The Broad Institute Genome Sequencing Center for Infectious Disease"/>
            <person name="Wu L."/>
            <person name="Ma J."/>
        </authorList>
    </citation>
    <scope>NUCLEOTIDE SEQUENCE [LARGE SCALE GENOMIC DNA]</scope>
    <source>
        <strain evidence="2">CGMCC 1.16305</strain>
    </source>
</reference>
<dbReference type="EMBL" id="JBHTCO010000005">
    <property type="protein sequence ID" value="MFC7392698.1"/>
    <property type="molecule type" value="Genomic_DNA"/>
</dbReference>
<comment type="caution">
    <text evidence="1">The sequence shown here is derived from an EMBL/GenBank/DDBJ whole genome shotgun (WGS) entry which is preliminary data.</text>
</comment>
<organism evidence="1 2">
    <name type="scientific">Scopulibacillus cellulosilyticus</name>
    <dbReference type="NCBI Taxonomy" id="2665665"/>
    <lineage>
        <taxon>Bacteria</taxon>
        <taxon>Bacillati</taxon>
        <taxon>Bacillota</taxon>
        <taxon>Bacilli</taxon>
        <taxon>Bacillales</taxon>
        <taxon>Sporolactobacillaceae</taxon>
        <taxon>Scopulibacillus</taxon>
    </lineage>
</organism>
<protein>
    <recommendedName>
        <fullName evidence="3">Ethanolamine utilization protein</fullName>
    </recommendedName>
</protein>
<dbReference type="RefSeq" id="WP_380965111.1">
    <property type="nucleotide sequence ID" value="NZ_JBHTCO010000005.1"/>
</dbReference>
<evidence type="ECO:0000313" key="1">
    <source>
        <dbReference type="EMBL" id="MFC7392698.1"/>
    </source>
</evidence>
<dbReference type="Proteomes" id="UP001596505">
    <property type="component" value="Unassembled WGS sequence"/>
</dbReference>
<evidence type="ECO:0008006" key="3">
    <source>
        <dbReference type="Google" id="ProtNLM"/>
    </source>
</evidence>
<sequence>MDIREMVESVAREVIQSLKAEKEKQNRPKVLFIFCDSTAHESFTDQFIKLKNNHICHDVLFLDGETSSWLGVQRIECGGAGKVIATDENAPAPIELPKEYDGIVIPEIDLDNAARVVSGLKGTIKSEIIFSALVLQKFVLIGEDSPGIKRSDRRCLKKLSLPAYYQNKFKRYVKEMKELSITFKPQDLLADSIIDRLKEKSKVRLANASMKSKNTPSSVFQGKLLTADWVLSHSDFPDQELLVRKGTIISPLAKDLLKEKKLTVQYMNNG</sequence>
<name>A0ABW2PTF4_9BACL</name>
<proteinExistence type="predicted"/>
<gene>
    <name evidence="1" type="ORF">ACFQRG_06830</name>
</gene>
<keyword evidence="2" id="KW-1185">Reference proteome</keyword>
<evidence type="ECO:0000313" key="2">
    <source>
        <dbReference type="Proteomes" id="UP001596505"/>
    </source>
</evidence>